<proteinExistence type="predicted"/>
<dbReference type="SMR" id="V7BCR3"/>
<keyword evidence="1" id="KW-0520">NAD</keyword>
<dbReference type="SMART" id="SM00255">
    <property type="entry name" value="TIR"/>
    <property type="match status" value="2"/>
</dbReference>
<dbReference type="SUPFAM" id="SSF52200">
    <property type="entry name" value="Toll/Interleukin receptor TIR domain"/>
    <property type="match status" value="2"/>
</dbReference>
<sequence length="410" mass="46984">MESEQCYDVYLNLRGKTHYGFGGNLRKALRDKGFKAFMSDDGMQSGSQVSPSLLRAIEQSRISVVVFSRDYARYTGCLEELVKIVECKENRNQLVFPIFYKIKPYNVRGLKKSYCEAFARHDKKYGKNSEKVQKWRNALSQVANLHGLVARSGYEYEHVEKVVEMVTRYLSRYDVFINFRGADTRYTFTGYLYKELLREGFKTFIDDEELKDGDKISPSLVKAIEASRLSIVVLSENYAHSKWCLDELDTILQCKRTKNQLVWPIFYKVEPSTVRHQKNSYEKAMTAHEQKYGRDSSKVLKWRENLSEVAGLKGFPLEPKQYEFKLIEEIVKKAIENDDGSYSQVTSVDLSQGMNNDDDENELSKSCSSSSAMVDHNYCNSISSPSLNPHTINIDDGDCFSSSSPSSSVD</sequence>
<reference evidence="4" key="1">
    <citation type="journal article" date="2014" name="Nat. Genet.">
        <title>A reference genome for common bean and genome-wide analysis of dual domestications.</title>
        <authorList>
            <person name="Schmutz J."/>
            <person name="McClean P.E."/>
            <person name="Mamidi S."/>
            <person name="Wu G.A."/>
            <person name="Cannon S.B."/>
            <person name="Grimwood J."/>
            <person name="Jenkins J."/>
            <person name="Shu S."/>
            <person name="Song Q."/>
            <person name="Chavarro C."/>
            <person name="Torres-Torres M."/>
            <person name="Geffroy V."/>
            <person name="Moghaddam S.M."/>
            <person name="Gao D."/>
            <person name="Abernathy B."/>
            <person name="Barry K."/>
            <person name="Blair M."/>
            <person name="Brick M.A."/>
            <person name="Chovatia M."/>
            <person name="Gepts P."/>
            <person name="Goodstein D.M."/>
            <person name="Gonzales M."/>
            <person name="Hellsten U."/>
            <person name="Hyten D.L."/>
            <person name="Jia G."/>
            <person name="Kelly J.D."/>
            <person name="Kudrna D."/>
            <person name="Lee R."/>
            <person name="Richard M.M."/>
            <person name="Miklas P.N."/>
            <person name="Osorno J.M."/>
            <person name="Rodrigues J."/>
            <person name="Thareau V."/>
            <person name="Urrea C.A."/>
            <person name="Wang M."/>
            <person name="Yu Y."/>
            <person name="Zhang M."/>
            <person name="Wing R.A."/>
            <person name="Cregan P.B."/>
            <person name="Rokhsar D.S."/>
            <person name="Jackson S.A."/>
        </authorList>
    </citation>
    <scope>NUCLEOTIDE SEQUENCE [LARGE SCALE GENOMIC DNA]</scope>
    <source>
        <strain evidence="4">cv. G19833</strain>
    </source>
</reference>
<dbReference type="FunFam" id="3.40.50.10140:FF:000007">
    <property type="entry name" value="Disease resistance protein (TIR-NBS-LRR class)"/>
    <property type="match status" value="1"/>
</dbReference>
<accession>V7BCR3</accession>
<evidence type="ECO:0000313" key="4">
    <source>
        <dbReference type="Proteomes" id="UP000000226"/>
    </source>
</evidence>
<name>V7BCR3_PHAVU</name>
<dbReference type="Pfam" id="PF01582">
    <property type="entry name" value="TIR"/>
    <property type="match status" value="2"/>
</dbReference>
<dbReference type="GO" id="GO:0007165">
    <property type="term" value="P:signal transduction"/>
    <property type="evidence" value="ECO:0007669"/>
    <property type="project" value="InterPro"/>
</dbReference>
<dbReference type="EMBL" id="CM002295">
    <property type="protein sequence ID" value="ESW14256.1"/>
    <property type="molecule type" value="Genomic_DNA"/>
</dbReference>
<evidence type="ECO:0000256" key="1">
    <source>
        <dbReference type="ARBA" id="ARBA00023027"/>
    </source>
</evidence>
<dbReference type="InterPro" id="IPR000157">
    <property type="entry name" value="TIR_dom"/>
</dbReference>
<dbReference type="AlphaFoldDB" id="V7BCR3"/>
<dbReference type="OrthoDB" id="6160824at2759"/>
<dbReference type="PROSITE" id="PS50104">
    <property type="entry name" value="TIR"/>
    <property type="match status" value="2"/>
</dbReference>
<evidence type="ECO:0000259" key="2">
    <source>
        <dbReference type="PROSITE" id="PS50104"/>
    </source>
</evidence>
<keyword evidence="4" id="KW-1185">Reference proteome</keyword>
<feature type="domain" description="TIR" evidence="2">
    <location>
        <begin position="171"/>
        <end position="338"/>
    </location>
</feature>
<dbReference type="Gene3D" id="3.40.50.10140">
    <property type="entry name" value="Toll/interleukin-1 receptor homology (TIR) domain"/>
    <property type="match status" value="2"/>
</dbReference>
<dbReference type="eggNOG" id="ENOG502R4BG">
    <property type="taxonomic scope" value="Eukaryota"/>
</dbReference>
<organism evidence="3 4">
    <name type="scientific">Phaseolus vulgaris</name>
    <name type="common">Kidney bean</name>
    <name type="synonym">French bean</name>
    <dbReference type="NCBI Taxonomy" id="3885"/>
    <lineage>
        <taxon>Eukaryota</taxon>
        <taxon>Viridiplantae</taxon>
        <taxon>Streptophyta</taxon>
        <taxon>Embryophyta</taxon>
        <taxon>Tracheophyta</taxon>
        <taxon>Spermatophyta</taxon>
        <taxon>Magnoliopsida</taxon>
        <taxon>eudicotyledons</taxon>
        <taxon>Gunneridae</taxon>
        <taxon>Pentapetalae</taxon>
        <taxon>rosids</taxon>
        <taxon>fabids</taxon>
        <taxon>Fabales</taxon>
        <taxon>Fabaceae</taxon>
        <taxon>Papilionoideae</taxon>
        <taxon>50 kb inversion clade</taxon>
        <taxon>NPAAA clade</taxon>
        <taxon>indigoferoid/millettioid clade</taxon>
        <taxon>Phaseoleae</taxon>
        <taxon>Phaseolus</taxon>
    </lineage>
</organism>
<dbReference type="OMA" id="MESEQCH"/>
<dbReference type="Gramene" id="ESW14256">
    <property type="protein sequence ID" value="ESW14256"/>
    <property type="gene ID" value="PHAVU_008G265900g"/>
</dbReference>
<dbReference type="PANTHER" id="PTHR32009:SF145">
    <property type="entry name" value="NB-ARC DOMAIN PROTEIN"/>
    <property type="match status" value="1"/>
</dbReference>
<evidence type="ECO:0000313" key="3">
    <source>
        <dbReference type="EMBL" id="ESW14256.1"/>
    </source>
</evidence>
<dbReference type="InterPro" id="IPR035897">
    <property type="entry name" value="Toll_tir_struct_dom_sf"/>
</dbReference>
<protein>
    <recommendedName>
        <fullName evidence="2">TIR domain-containing protein</fullName>
    </recommendedName>
</protein>
<dbReference type="PANTHER" id="PTHR32009">
    <property type="entry name" value="TMV RESISTANCE PROTEIN N-LIKE"/>
    <property type="match status" value="1"/>
</dbReference>
<gene>
    <name evidence="3" type="ORF">PHAVU_008G265900g</name>
</gene>
<feature type="domain" description="TIR" evidence="2">
    <location>
        <begin position="5"/>
        <end position="143"/>
    </location>
</feature>
<dbReference type="Proteomes" id="UP000000226">
    <property type="component" value="Chromosome 8"/>
</dbReference>